<dbReference type="Proteomes" id="UP000008181">
    <property type="component" value="Chromosome 2"/>
</dbReference>
<name>G2R1B5_THETT</name>
<organism evidence="1 2">
    <name type="scientific">Thermothielavioides terrestris (strain ATCC 38088 / NRRL 8126)</name>
    <name type="common">Thielavia terrestris</name>
    <dbReference type="NCBI Taxonomy" id="578455"/>
    <lineage>
        <taxon>Eukaryota</taxon>
        <taxon>Fungi</taxon>
        <taxon>Dikarya</taxon>
        <taxon>Ascomycota</taxon>
        <taxon>Pezizomycotina</taxon>
        <taxon>Sordariomycetes</taxon>
        <taxon>Sordariomycetidae</taxon>
        <taxon>Sordariales</taxon>
        <taxon>Chaetomiaceae</taxon>
        <taxon>Thermothielavioides</taxon>
        <taxon>Thermothielavioides terrestris</taxon>
    </lineage>
</organism>
<dbReference type="AlphaFoldDB" id="G2R1B5"/>
<reference evidence="1 2" key="1">
    <citation type="journal article" date="2011" name="Nat. Biotechnol.">
        <title>Comparative genomic analysis of the thermophilic biomass-degrading fungi Myceliophthora thermophila and Thielavia terrestris.</title>
        <authorList>
            <person name="Berka R.M."/>
            <person name="Grigoriev I.V."/>
            <person name="Otillar R."/>
            <person name="Salamov A."/>
            <person name="Grimwood J."/>
            <person name="Reid I."/>
            <person name="Ishmael N."/>
            <person name="John T."/>
            <person name="Darmond C."/>
            <person name="Moisan M.-C."/>
            <person name="Henrissat B."/>
            <person name="Coutinho P.M."/>
            <person name="Lombard V."/>
            <person name="Natvig D.O."/>
            <person name="Lindquist E."/>
            <person name="Schmutz J."/>
            <person name="Lucas S."/>
            <person name="Harris P."/>
            <person name="Powlowski J."/>
            <person name="Bellemare A."/>
            <person name="Taylor D."/>
            <person name="Butler G."/>
            <person name="de Vries R.P."/>
            <person name="Allijn I.E."/>
            <person name="van den Brink J."/>
            <person name="Ushinsky S."/>
            <person name="Storms R."/>
            <person name="Powell A.J."/>
            <person name="Paulsen I.T."/>
            <person name="Elbourne L.D.H."/>
            <person name="Baker S.E."/>
            <person name="Magnuson J."/>
            <person name="LaBoissiere S."/>
            <person name="Clutterbuck A.J."/>
            <person name="Martinez D."/>
            <person name="Wogulis M."/>
            <person name="de Leon A.L."/>
            <person name="Rey M.W."/>
            <person name="Tsang A."/>
        </authorList>
    </citation>
    <scope>NUCLEOTIDE SEQUENCE [LARGE SCALE GENOMIC DNA]</scope>
    <source>
        <strain evidence="2">ATCC 38088 / NRRL 8126</strain>
    </source>
</reference>
<gene>
    <name evidence="1" type="ORF">THITE_2111187</name>
</gene>
<dbReference type="RefSeq" id="XP_003651186.1">
    <property type="nucleotide sequence ID" value="XM_003651138.1"/>
</dbReference>
<dbReference type="GeneID" id="11516811"/>
<evidence type="ECO:0000313" key="2">
    <source>
        <dbReference type="Proteomes" id="UP000008181"/>
    </source>
</evidence>
<protein>
    <submittedName>
        <fullName evidence="1">Uncharacterized protein</fullName>
    </submittedName>
</protein>
<proteinExistence type="predicted"/>
<dbReference type="KEGG" id="ttt:THITE_2111187"/>
<accession>G2R1B5</accession>
<keyword evidence="2" id="KW-1185">Reference proteome</keyword>
<dbReference type="HOGENOM" id="CLU_2456328_0_0_1"/>
<evidence type="ECO:0000313" key="1">
    <source>
        <dbReference type="EMBL" id="AEO64850.1"/>
    </source>
</evidence>
<dbReference type="EMBL" id="CP003010">
    <property type="protein sequence ID" value="AEO64850.1"/>
    <property type="molecule type" value="Genomic_DNA"/>
</dbReference>
<sequence>MHKNAAILNSDGPSYQVSLRGQACICSDGKTAARRKLDWLETEPNSEPDAPGHGLMQGHARFDWHPRASDWQMETRRNLKTPSREACDW</sequence>